<feature type="domain" description="Reverse transcriptase" evidence="1">
    <location>
        <begin position="26"/>
        <end position="104"/>
    </location>
</feature>
<evidence type="ECO:0000313" key="2">
    <source>
        <dbReference type="EMBL" id="RZF33050.1"/>
    </source>
</evidence>
<dbReference type="SMR" id="A0A482WI94"/>
<accession>A0A482WI94</accession>
<dbReference type="InterPro" id="IPR000477">
    <property type="entry name" value="RT_dom"/>
</dbReference>
<dbReference type="Pfam" id="PF00078">
    <property type="entry name" value="RVT_1"/>
    <property type="match status" value="1"/>
</dbReference>
<name>A0A482WI94_LAOST</name>
<gene>
    <name evidence="2" type="ORF">LSTR_LSTR007966</name>
</gene>
<evidence type="ECO:0000259" key="1">
    <source>
        <dbReference type="Pfam" id="PF00078"/>
    </source>
</evidence>
<dbReference type="EMBL" id="QKKF02035103">
    <property type="protein sequence ID" value="RZF33050.1"/>
    <property type="molecule type" value="Genomic_DNA"/>
</dbReference>
<dbReference type="InParanoid" id="A0A482WI94"/>
<protein>
    <recommendedName>
        <fullName evidence="1">Reverse transcriptase domain-containing protein</fullName>
    </recommendedName>
</protein>
<dbReference type="InterPro" id="IPR043128">
    <property type="entry name" value="Rev_trsase/Diguanyl_cyclase"/>
</dbReference>
<organism evidence="2 3">
    <name type="scientific">Laodelphax striatellus</name>
    <name type="common">Small brown planthopper</name>
    <name type="synonym">Delphax striatella</name>
    <dbReference type="NCBI Taxonomy" id="195883"/>
    <lineage>
        <taxon>Eukaryota</taxon>
        <taxon>Metazoa</taxon>
        <taxon>Ecdysozoa</taxon>
        <taxon>Arthropoda</taxon>
        <taxon>Hexapoda</taxon>
        <taxon>Insecta</taxon>
        <taxon>Pterygota</taxon>
        <taxon>Neoptera</taxon>
        <taxon>Paraneoptera</taxon>
        <taxon>Hemiptera</taxon>
        <taxon>Auchenorrhyncha</taxon>
        <taxon>Fulgoroidea</taxon>
        <taxon>Delphacidae</taxon>
        <taxon>Criomorphinae</taxon>
        <taxon>Laodelphax</taxon>
    </lineage>
</organism>
<dbReference type="PANTHER" id="PTHR47027:SF20">
    <property type="entry name" value="REVERSE TRANSCRIPTASE-LIKE PROTEIN WITH RNA-DIRECTED DNA POLYMERASE DOMAIN"/>
    <property type="match status" value="1"/>
</dbReference>
<dbReference type="Proteomes" id="UP000291343">
    <property type="component" value="Unassembled WGS sequence"/>
</dbReference>
<dbReference type="Gene3D" id="3.30.70.270">
    <property type="match status" value="1"/>
</dbReference>
<dbReference type="PANTHER" id="PTHR47027">
    <property type="entry name" value="REVERSE TRANSCRIPTASE DOMAIN-CONTAINING PROTEIN"/>
    <property type="match status" value="1"/>
</dbReference>
<dbReference type="OrthoDB" id="6627948at2759"/>
<keyword evidence="3" id="KW-1185">Reference proteome</keyword>
<reference evidence="2 3" key="1">
    <citation type="journal article" date="2017" name="Gigascience">
        <title>Genome sequence of the small brown planthopper, Laodelphax striatellus.</title>
        <authorList>
            <person name="Zhu J."/>
            <person name="Jiang F."/>
            <person name="Wang X."/>
            <person name="Yang P."/>
            <person name="Bao Y."/>
            <person name="Zhao W."/>
            <person name="Wang W."/>
            <person name="Lu H."/>
            <person name="Wang Q."/>
            <person name="Cui N."/>
            <person name="Li J."/>
            <person name="Chen X."/>
            <person name="Luo L."/>
            <person name="Yu J."/>
            <person name="Kang L."/>
            <person name="Cui F."/>
        </authorList>
    </citation>
    <scope>NUCLEOTIDE SEQUENCE [LARGE SCALE GENOMIC DNA]</scope>
    <source>
        <strain evidence="2">Lst14</strain>
    </source>
</reference>
<comment type="caution">
    <text evidence="2">The sequence shown here is derived from an EMBL/GenBank/DDBJ whole genome shotgun (WGS) entry which is preliminary data.</text>
</comment>
<proteinExistence type="predicted"/>
<dbReference type="AlphaFoldDB" id="A0A482WI94"/>
<evidence type="ECO:0000313" key="3">
    <source>
        <dbReference type="Proteomes" id="UP000291343"/>
    </source>
</evidence>
<sequence>MCRSHIYFATDHTEKVCEKQLISNSFQDILRGYLENLEKKCQGMGIPIRGEHLFTLCFADDQVVIAQDEEDLGYMMRRLKEEYERAGLEINLDKTEYLQTNCNFTQNLAIDGNTEIKGANKFKYS</sequence>